<dbReference type="SMART" id="SM00849">
    <property type="entry name" value="Lactamase_B"/>
    <property type="match status" value="1"/>
</dbReference>
<gene>
    <name evidence="2" type="ORF">AR1Y2_1441</name>
</gene>
<dbReference type="InterPro" id="IPR001279">
    <property type="entry name" value="Metallo-B-lactamas"/>
</dbReference>
<dbReference type="InterPro" id="IPR052533">
    <property type="entry name" value="WalJ/YycJ-like"/>
</dbReference>
<organism evidence="2 3">
    <name type="scientific">Anaerostipes rhamnosivorans</name>
    <dbReference type="NCBI Taxonomy" id="1229621"/>
    <lineage>
        <taxon>Bacteria</taxon>
        <taxon>Bacillati</taxon>
        <taxon>Bacillota</taxon>
        <taxon>Clostridia</taxon>
        <taxon>Lachnospirales</taxon>
        <taxon>Lachnospiraceae</taxon>
        <taxon>Anaerostipes</taxon>
    </lineage>
</organism>
<accession>A0A4P8IDN4</accession>
<reference evidence="2 3" key="1">
    <citation type="submission" date="2019-05" db="EMBL/GenBank/DDBJ databases">
        <title>Complete genome sequencing of Anaerostipes rhamnosivorans.</title>
        <authorList>
            <person name="Bui T.P.N."/>
            <person name="de Vos W.M."/>
        </authorList>
    </citation>
    <scope>NUCLEOTIDE SEQUENCE [LARGE SCALE GENOMIC DNA]</scope>
    <source>
        <strain evidence="2 3">1y2</strain>
    </source>
</reference>
<dbReference type="SUPFAM" id="SSF56281">
    <property type="entry name" value="Metallo-hydrolase/oxidoreductase"/>
    <property type="match status" value="1"/>
</dbReference>
<dbReference type="GO" id="GO:0016787">
    <property type="term" value="F:hydrolase activity"/>
    <property type="evidence" value="ECO:0007669"/>
    <property type="project" value="UniProtKB-KW"/>
</dbReference>
<keyword evidence="2" id="KW-0378">Hydrolase</keyword>
<protein>
    <submittedName>
        <fullName evidence="2">Zn-dependent hydrolase (Beta-lactamase superfamily)</fullName>
    </submittedName>
</protein>
<evidence type="ECO:0000259" key="1">
    <source>
        <dbReference type="SMART" id="SM00849"/>
    </source>
</evidence>
<dbReference type="Gene3D" id="3.60.15.10">
    <property type="entry name" value="Ribonuclease Z/Hydroxyacylglutathione hydrolase-like"/>
    <property type="match status" value="1"/>
</dbReference>
<dbReference type="Pfam" id="PF12706">
    <property type="entry name" value="Lactamase_B_2"/>
    <property type="match status" value="1"/>
</dbReference>
<proteinExistence type="predicted"/>
<dbReference type="AlphaFoldDB" id="A0A4P8IDN4"/>
<feature type="domain" description="Metallo-beta-lactamase" evidence="1">
    <location>
        <begin position="13"/>
        <end position="193"/>
    </location>
</feature>
<dbReference type="PANTHER" id="PTHR47619">
    <property type="entry name" value="METALLO-HYDROLASE YYCJ-RELATED"/>
    <property type="match status" value="1"/>
</dbReference>
<dbReference type="PANTHER" id="PTHR47619:SF1">
    <property type="entry name" value="EXODEOXYRIBONUCLEASE WALJ"/>
    <property type="match status" value="1"/>
</dbReference>
<dbReference type="InterPro" id="IPR036866">
    <property type="entry name" value="RibonucZ/Hydroxyglut_hydro"/>
</dbReference>
<dbReference type="EMBL" id="CP040058">
    <property type="protein sequence ID" value="QCP34895.1"/>
    <property type="molecule type" value="Genomic_DNA"/>
</dbReference>
<evidence type="ECO:0000313" key="3">
    <source>
        <dbReference type="Proteomes" id="UP000298653"/>
    </source>
</evidence>
<dbReference type="KEGG" id="arf:AR1Y2_1441"/>
<evidence type="ECO:0000313" key="2">
    <source>
        <dbReference type="EMBL" id="QCP34895.1"/>
    </source>
</evidence>
<name>A0A4P8IDN4_9FIRM</name>
<dbReference type="Proteomes" id="UP000298653">
    <property type="component" value="Chromosome"/>
</dbReference>
<sequence>MRMELSSIASSSEGNSIFVGAKDTKLLVDCGISAKRIEKSLGELDTRADELTGILVTHEHSDHIKGLGVMMRRYGLPVFATAKTIDAVLGSRHIGKVEKSLFHPIEADHPFRLDDITVEASHVWHDAADPVCYSFYSEGFKASIATDLGDYDEYLVEKIRDSHILFVEANHDVNMLQVGSYPYYLKRRILGDHGHLSNERCAQLIEDTVTQKTQKVYLGHLSKENNFAELAYETVKVALTKPDFLMEVAKRDCISSITKVS</sequence>
<keyword evidence="3" id="KW-1185">Reference proteome</keyword>